<dbReference type="PROSITE" id="PS51257">
    <property type="entry name" value="PROKAR_LIPOPROTEIN"/>
    <property type="match status" value="1"/>
</dbReference>
<dbReference type="PANTHER" id="PTHR48075:SF1">
    <property type="entry name" value="LAMBDA-CRYSTALLIN HOMOLOG"/>
    <property type="match status" value="1"/>
</dbReference>
<keyword evidence="4" id="KW-0963">Cytoplasm</keyword>
<evidence type="ECO:0000313" key="13">
    <source>
        <dbReference type="EMBL" id="AAR38442.1"/>
    </source>
</evidence>
<dbReference type="Pfam" id="PF02737">
    <property type="entry name" value="3HCDH_N"/>
    <property type="match status" value="1"/>
</dbReference>
<dbReference type="AlphaFoldDB" id="Q6SEY0"/>
<dbReference type="GO" id="GO:0050104">
    <property type="term" value="F:L-gulonate 3-dehydrogenase activity"/>
    <property type="evidence" value="ECO:0007669"/>
    <property type="project" value="UniProtKB-EC"/>
</dbReference>
<evidence type="ECO:0000256" key="7">
    <source>
        <dbReference type="ARBA" id="ARBA00023027"/>
    </source>
</evidence>
<dbReference type="PIRSF" id="PIRSF000105">
    <property type="entry name" value="HCDH"/>
    <property type="match status" value="1"/>
</dbReference>
<feature type="site" description="Important for catalytic activity" evidence="10">
    <location>
        <position position="150"/>
    </location>
</feature>
<dbReference type="GO" id="GO:0070403">
    <property type="term" value="F:NAD+ binding"/>
    <property type="evidence" value="ECO:0007669"/>
    <property type="project" value="InterPro"/>
</dbReference>
<evidence type="ECO:0000256" key="10">
    <source>
        <dbReference type="PIRSR" id="PIRSR000105-1"/>
    </source>
</evidence>
<dbReference type="EMBL" id="AY458649">
    <property type="protein sequence ID" value="AAR38442.1"/>
    <property type="molecule type" value="Genomic_DNA"/>
</dbReference>
<sequence>MTEFTKKIRADRSCGSVSVVGAGLIGCGWAIVFARAGWQVTLQDIDLAKLQGAPKVLAVQLRMLEQHDLCADPAGILARISYESDLKTAVCEVDYVQECGPEVLGLKQELFSELDALTPPETILASSTSGLMASQFSAHLAGRHRALVAHPVNPPHLVPVVEISPSEWTDPEIVRVVVDVMTGVGQTPVTVQKEIPGFLLNRLQGALLNEALRLAQGGFATVEDIDKTVRDGLGLRWSFMGPFETIDLNAPGGLADYAKRYGPMYRDMAQDQAAPADWAEEAMTPLHDARRAELSIDAVASRHFWRDSRLAALAAHKQKREY</sequence>
<comment type="subunit">
    <text evidence="3">Homodimer.</text>
</comment>
<dbReference type="InterPro" id="IPR022694">
    <property type="entry name" value="3-OHacyl-CoA_DH"/>
</dbReference>
<evidence type="ECO:0000256" key="4">
    <source>
        <dbReference type="ARBA" id="ARBA00022490"/>
    </source>
</evidence>
<reference evidence="13" key="1">
    <citation type="submission" date="2003-11" db="EMBL/GenBank/DDBJ databases">
        <authorList>
            <person name="Heidelberg J.F."/>
            <person name="Eisen J.A."/>
            <person name="Nelson W.C."/>
            <person name="DeLong E.F."/>
        </authorList>
    </citation>
    <scope>NUCLEOTIDE SEQUENCE</scope>
</reference>
<gene>
    <name evidence="13" type="ORF">MBMO_EBAC080-L028H02.107</name>
</gene>
<keyword evidence="6" id="KW-0560">Oxidoreductase</keyword>
<organism evidence="13">
    <name type="scientific">uncultured marine bacterium 582</name>
    <dbReference type="NCBI Taxonomy" id="257402"/>
    <lineage>
        <taxon>Bacteria</taxon>
        <taxon>environmental samples</taxon>
    </lineage>
</organism>
<comment type="subcellular location">
    <subcellularLocation>
        <location evidence="1">Cytoplasm</location>
    </subcellularLocation>
</comment>
<keyword evidence="5" id="KW-0597">Phosphoprotein</keyword>
<evidence type="ECO:0000256" key="3">
    <source>
        <dbReference type="ARBA" id="ARBA00011738"/>
    </source>
</evidence>
<feature type="domain" description="3-hydroxyacyl-CoA dehydrogenase C-terminal" evidence="11">
    <location>
        <begin position="197"/>
        <end position="264"/>
    </location>
</feature>
<proteinExistence type="inferred from homology"/>
<evidence type="ECO:0000256" key="8">
    <source>
        <dbReference type="ARBA" id="ARBA00038962"/>
    </source>
</evidence>
<evidence type="ECO:0000256" key="2">
    <source>
        <dbReference type="ARBA" id="ARBA00009463"/>
    </source>
</evidence>
<dbReference type="InterPro" id="IPR008927">
    <property type="entry name" value="6-PGluconate_DH-like_C_sf"/>
</dbReference>
<accession>Q6SEY0</accession>
<evidence type="ECO:0000256" key="6">
    <source>
        <dbReference type="ARBA" id="ARBA00023002"/>
    </source>
</evidence>
<dbReference type="Pfam" id="PF00725">
    <property type="entry name" value="3HCDH"/>
    <property type="match status" value="1"/>
</dbReference>
<evidence type="ECO:0000256" key="1">
    <source>
        <dbReference type="ARBA" id="ARBA00004496"/>
    </source>
</evidence>
<dbReference type="SUPFAM" id="SSF48179">
    <property type="entry name" value="6-phosphogluconate dehydrogenase C-terminal domain-like"/>
    <property type="match status" value="1"/>
</dbReference>
<dbReference type="Gene3D" id="3.40.50.720">
    <property type="entry name" value="NAD(P)-binding Rossmann-like Domain"/>
    <property type="match status" value="1"/>
</dbReference>
<feature type="domain" description="3-hydroxyacyl-CoA dehydrogenase NAD binding" evidence="12">
    <location>
        <begin position="17"/>
        <end position="194"/>
    </location>
</feature>
<dbReference type="GO" id="GO:0006631">
    <property type="term" value="P:fatty acid metabolic process"/>
    <property type="evidence" value="ECO:0007669"/>
    <property type="project" value="InterPro"/>
</dbReference>
<dbReference type="PROSITE" id="PS00067">
    <property type="entry name" value="3HCDH"/>
    <property type="match status" value="1"/>
</dbReference>
<dbReference type="EC" id="1.1.1.45" evidence="8"/>
<evidence type="ECO:0000256" key="5">
    <source>
        <dbReference type="ARBA" id="ARBA00022553"/>
    </source>
</evidence>
<evidence type="ECO:0000259" key="11">
    <source>
        <dbReference type="Pfam" id="PF00725"/>
    </source>
</evidence>
<evidence type="ECO:0000259" key="12">
    <source>
        <dbReference type="Pfam" id="PF02737"/>
    </source>
</evidence>
<dbReference type="InterPro" id="IPR036291">
    <property type="entry name" value="NAD(P)-bd_dom_sf"/>
</dbReference>
<reference evidence="13" key="2">
    <citation type="submission" date="2003-12" db="EMBL/GenBank/DDBJ databases">
        <title>Monterey Bay Coastal Ocean Microbial Observatory environmental clone sequencing.</title>
        <authorList>
            <person name="DeLong E.F."/>
        </authorList>
    </citation>
    <scope>NUCLEOTIDE SEQUENCE</scope>
</reference>
<dbReference type="Gene3D" id="1.10.1040.10">
    <property type="entry name" value="N-(1-d-carboxylethyl)-l-norvaline Dehydrogenase, domain 2"/>
    <property type="match status" value="1"/>
</dbReference>
<dbReference type="SUPFAM" id="SSF51735">
    <property type="entry name" value="NAD(P)-binding Rossmann-fold domains"/>
    <property type="match status" value="1"/>
</dbReference>
<dbReference type="InterPro" id="IPR006180">
    <property type="entry name" value="3-OHacyl-CoA_DH_CS"/>
</dbReference>
<dbReference type="InterPro" id="IPR006176">
    <property type="entry name" value="3-OHacyl-CoA_DH_NAD-bd"/>
</dbReference>
<dbReference type="NCBIfam" id="NF004783">
    <property type="entry name" value="PRK06129.1"/>
    <property type="match status" value="1"/>
</dbReference>
<dbReference type="InterPro" id="IPR013328">
    <property type="entry name" value="6PGD_dom2"/>
</dbReference>
<dbReference type="InterPro" id="IPR006108">
    <property type="entry name" value="3HC_DH_C"/>
</dbReference>
<keyword evidence="7" id="KW-0520">NAD</keyword>
<evidence type="ECO:0000256" key="9">
    <source>
        <dbReference type="ARBA" id="ARBA00042709"/>
    </source>
</evidence>
<comment type="similarity">
    <text evidence="2">Belongs to the 3-hydroxyacyl-CoA dehydrogenase family.</text>
</comment>
<name>Q6SEY0_9BACT</name>
<dbReference type="GO" id="GO:0005737">
    <property type="term" value="C:cytoplasm"/>
    <property type="evidence" value="ECO:0007669"/>
    <property type="project" value="UniProtKB-SubCell"/>
</dbReference>
<protein>
    <recommendedName>
        <fullName evidence="9">L-gulonate 3-dehydrogenase</fullName>
        <ecNumber evidence="8">1.1.1.45</ecNumber>
    </recommendedName>
    <alternativeName>
        <fullName evidence="9">L-gulonate 3-dehydrogenase</fullName>
    </alternativeName>
</protein>
<dbReference type="PANTHER" id="PTHR48075">
    <property type="entry name" value="3-HYDROXYACYL-COA DEHYDROGENASE FAMILY PROTEIN"/>
    <property type="match status" value="1"/>
</dbReference>